<gene>
    <name evidence="3" type="ORF">HMN09_00451100</name>
</gene>
<keyword evidence="4" id="KW-1185">Reference proteome</keyword>
<dbReference type="SMART" id="SM00066">
    <property type="entry name" value="GAL4"/>
    <property type="match status" value="1"/>
</dbReference>
<dbReference type="SUPFAM" id="SSF57701">
    <property type="entry name" value="Zn2/Cys6 DNA-binding domain"/>
    <property type="match status" value="1"/>
</dbReference>
<evidence type="ECO:0000259" key="2">
    <source>
        <dbReference type="PROSITE" id="PS50048"/>
    </source>
</evidence>
<dbReference type="PROSITE" id="PS00463">
    <property type="entry name" value="ZN2_CY6_FUNGAL_1"/>
    <property type="match status" value="1"/>
</dbReference>
<dbReference type="GO" id="GO:0000981">
    <property type="term" value="F:DNA-binding transcription factor activity, RNA polymerase II-specific"/>
    <property type="evidence" value="ECO:0007669"/>
    <property type="project" value="InterPro"/>
</dbReference>
<reference evidence="3" key="1">
    <citation type="submission" date="2020-05" db="EMBL/GenBank/DDBJ databases">
        <title>Mycena genomes resolve the evolution of fungal bioluminescence.</title>
        <authorList>
            <person name="Tsai I.J."/>
        </authorList>
    </citation>
    <scope>NUCLEOTIDE SEQUENCE</scope>
    <source>
        <strain evidence="3">110903Hualien_Pintung</strain>
    </source>
</reference>
<dbReference type="AlphaFoldDB" id="A0A8H6WJG8"/>
<proteinExistence type="predicted"/>
<dbReference type="OrthoDB" id="3117618at2759"/>
<sequence length="251" mass="27276">MRSSAFVYETLSSKTPYGATFLGNLFGERRRVSPRTEAIFSISTPADFQGSLEASSCTGRWALFSASKEYLSQSSKLEMARQRTRNMSSNTHPGTSSSATGSGLPAPARAPRSFIACVNCRRLKAKCVQSEHPPRSACARCARRGLTCEYPMDNLSSYPYSEYAAGVYPAQSASGSGHLPVRPTTPGSARLPYTGPPPPFTVPRYSNGDYPPLGSEEQGENNQYGGYQQQYAEYYQNYGGQQQGGYYHGGS</sequence>
<evidence type="ECO:0000313" key="4">
    <source>
        <dbReference type="Proteomes" id="UP000613580"/>
    </source>
</evidence>
<feature type="compositionally biased region" description="Polar residues" evidence="1">
    <location>
        <begin position="85"/>
        <end position="101"/>
    </location>
</feature>
<dbReference type="Proteomes" id="UP000613580">
    <property type="component" value="Unassembled WGS sequence"/>
</dbReference>
<dbReference type="Gene3D" id="4.10.240.10">
    <property type="entry name" value="Zn(2)-C6 fungal-type DNA-binding domain"/>
    <property type="match status" value="1"/>
</dbReference>
<feature type="region of interest" description="Disordered" evidence="1">
    <location>
        <begin position="174"/>
        <end position="226"/>
    </location>
</feature>
<dbReference type="InterPro" id="IPR036864">
    <property type="entry name" value="Zn2-C6_fun-type_DNA-bd_sf"/>
</dbReference>
<dbReference type="PROSITE" id="PS50048">
    <property type="entry name" value="ZN2_CY6_FUNGAL_2"/>
    <property type="match status" value="1"/>
</dbReference>
<evidence type="ECO:0000256" key="1">
    <source>
        <dbReference type="SAM" id="MobiDB-lite"/>
    </source>
</evidence>
<dbReference type="CDD" id="cd00067">
    <property type="entry name" value="GAL4"/>
    <property type="match status" value="1"/>
</dbReference>
<dbReference type="GO" id="GO:0008270">
    <property type="term" value="F:zinc ion binding"/>
    <property type="evidence" value="ECO:0007669"/>
    <property type="project" value="InterPro"/>
</dbReference>
<feature type="domain" description="Zn(2)-C6 fungal-type" evidence="2">
    <location>
        <begin position="116"/>
        <end position="150"/>
    </location>
</feature>
<comment type="caution">
    <text evidence="3">The sequence shown here is derived from an EMBL/GenBank/DDBJ whole genome shotgun (WGS) entry which is preliminary data.</text>
</comment>
<evidence type="ECO:0000313" key="3">
    <source>
        <dbReference type="EMBL" id="KAF7317163.1"/>
    </source>
</evidence>
<name>A0A8H6WJG8_MYCCL</name>
<protein>
    <submittedName>
        <fullName evidence="3">C6 finger domain</fullName>
    </submittedName>
</protein>
<dbReference type="InterPro" id="IPR001138">
    <property type="entry name" value="Zn2Cys6_DnaBD"/>
</dbReference>
<dbReference type="EMBL" id="JACAZE010000005">
    <property type="protein sequence ID" value="KAF7317163.1"/>
    <property type="molecule type" value="Genomic_DNA"/>
</dbReference>
<organism evidence="3 4">
    <name type="scientific">Mycena chlorophos</name>
    <name type="common">Agaric fungus</name>
    <name type="synonym">Agaricus chlorophos</name>
    <dbReference type="NCBI Taxonomy" id="658473"/>
    <lineage>
        <taxon>Eukaryota</taxon>
        <taxon>Fungi</taxon>
        <taxon>Dikarya</taxon>
        <taxon>Basidiomycota</taxon>
        <taxon>Agaricomycotina</taxon>
        <taxon>Agaricomycetes</taxon>
        <taxon>Agaricomycetidae</taxon>
        <taxon>Agaricales</taxon>
        <taxon>Marasmiineae</taxon>
        <taxon>Mycenaceae</taxon>
        <taxon>Mycena</taxon>
    </lineage>
</organism>
<accession>A0A8H6WJG8</accession>
<feature type="region of interest" description="Disordered" evidence="1">
    <location>
        <begin position="79"/>
        <end position="107"/>
    </location>
</feature>
<dbReference type="Pfam" id="PF00172">
    <property type="entry name" value="Zn_clus"/>
    <property type="match status" value="1"/>
</dbReference>